<reference evidence="4 5" key="1">
    <citation type="journal article" date="2015" name="Genome Announc.">
        <title>Expanding the biotechnology potential of lactobacilli through comparative genomics of 213 strains and associated genera.</title>
        <authorList>
            <person name="Sun Z."/>
            <person name="Harris H.M."/>
            <person name="McCann A."/>
            <person name="Guo C."/>
            <person name="Argimon S."/>
            <person name="Zhang W."/>
            <person name="Yang X."/>
            <person name="Jeffery I.B."/>
            <person name="Cooney J.C."/>
            <person name="Kagawa T.F."/>
            <person name="Liu W."/>
            <person name="Song Y."/>
            <person name="Salvetti E."/>
            <person name="Wrobel A."/>
            <person name="Rasinkangas P."/>
            <person name="Parkhill J."/>
            <person name="Rea M.C."/>
            <person name="O'Sullivan O."/>
            <person name="Ritari J."/>
            <person name="Douillard F.P."/>
            <person name="Paul Ross R."/>
            <person name="Yang R."/>
            <person name="Briner A.E."/>
            <person name="Felis G.E."/>
            <person name="de Vos W.M."/>
            <person name="Barrangou R."/>
            <person name="Klaenhammer T.R."/>
            <person name="Caufield P.W."/>
            <person name="Cui Y."/>
            <person name="Zhang H."/>
            <person name="O'Toole P.W."/>
        </authorList>
    </citation>
    <scope>NUCLEOTIDE SEQUENCE [LARGE SCALE GENOMIC DNA]</scope>
    <source>
        <strain evidence="4 5">DSM 16634</strain>
    </source>
</reference>
<evidence type="ECO:0000313" key="4">
    <source>
        <dbReference type="EMBL" id="KRL87223.1"/>
    </source>
</evidence>
<dbReference type="GO" id="GO:0016020">
    <property type="term" value="C:membrane"/>
    <property type="evidence" value="ECO:0007669"/>
    <property type="project" value="InterPro"/>
</dbReference>
<keyword evidence="2" id="KW-1133">Transmembrane helix</keyword>
<feature type="domain" description="DZANK-type" evidence="3">
    <location>
        <begin position="4"/>
        <end position="54"/>
    </location>
</feature>
<dbReference type="Pfam" id="PF12773">
    <property type="entry name" value="DZR"/>
    <property type="match status" value="1"/>
</dbReference>
<feature type="transmembrane region" description="Helical" evidence="2">
    <location>
        <begin position="225"/>
        <end position="243"/>
    </location>
</feature>
<dbReference type="InterPro" id="IPR025874">
    <property type="entry name" value="DZR"/>
</dbReference>
<dbReference type="InterPro" id="IPR008523">
    <property type="entry name" value="DUF805"/>
</dbReference>
<dbReference type="EMBL" id="AZFT01000006">
    <property type="protein sequence ID" value="KRL87223.1"/>
    <property type="molecule type" value="Genomic_DNA"/>
</dbReference>
<evidence type="ECO:0000256" key="1">
    <source>
        <dbReference type="SAM" id="Coils"/>
    </source>
</evidence>
<dbReference type="STRING" id="1423724.FC32_GL001842"/>
<sequence length="271" mass="31540">MNYCQRCGRQIDEDKKRCPYCGVLQERDLDEEKKPCKKCARSIPVNANYCPYCGHDQAIFEYHETPLDTPDETKPKPEPEAEKIIAQDANDLKMLIDQIRAENEKFVKEREQLAKKAEREHTFGKNENQNPNLIVSTRLMLKDAFKTDKRMGRADFWWGFLGMNLIFVALMLLDSVIYDLWYRLAPKSAELGLSILVYVSFFAVFLVIFTGLVRRFRDAEIPLMYLILMLTGIGELICLLLAIKPQQVTNFDYSFTSLSQKRQNDKNKSDR</sequence>
<dbReference type="PATRIC" id="fig|1423724.4.peg.1919"/>
<gene>
    <name evidence="4" type="ORF">FC32_GL001842</name>
</gene>
<keyword evidence="2" id="KW-0812">Transmembrane</keyword>
<feature type="transmembrane region" description="Helical" evidence="2">
    <location>
        <begin position="156"/>
        <end position="173"/>
    </location>
</feature>
<name>A0A0R1U1F8_9LACO</name>
<dbReference type="AlphaFoldDB" id="A0A0R1U1F8"/>
<comment type="caution">
    <text evidence="4">The sequence shown here is derived from an EMBL/GenBank/DDBJ whole genome shotgun (WGS) entry which is preliminary data.</text>
</comment>
<feature type="coiled-coil region" evidence="1">
    <location>
        <begin position="89"/>
        <end position="116"/>
    </location>
</feature>
<evidence type="ECO:0000256" key="2">
    <source>
        <dbReference type="SAM" id="Phobius"/>
    </source>
</evidence>
<protein>
    <recommendedName>
        <fullName evidence="3">DZANK-type domain-containing protein</fullName>
    </recommendedName>
</protein>
<keyword evidence="1" id="KW-0175">Coiled coil</keyword>
<dbReference type="eggNOG" id="COG3152">
    <property type="taxonomic scope" value="Bacteria"/>
</dbReference>
<keyword evidence="5" id="KW-1185">Reference proteome</keyword>
<keyword evidence="2" id="KW-0472">Membrane</keyword>
<dbReference type="Pfam" id="PF05656">
    <property type="entry name" value="DUF805"/>
    <property type="match status" value="1"/>
</dbReference>
<dbReference type="Proteomes" id="UP000051324">
    <property type="component" value="Unassembled WGS sequence"/>
</dbReference>
<organism evidence="4 5">
    <name type="scientific">Ligilactobacillus apodemi DSM 16634 = JCM 16172</name>
    <dbReference type="NCBI Taxonomy" id="1423724"/>
    <lineage>
        <taxon>Bacteria</taxon>
        <taxon>Bacillati</taxon>
        <taxon>Bacillota</taxon>
        <taxon>Bacilli</taxon>
        <taxon>Lactobacillales</taxon>
        <taxon>Lactobacillaceae</taxon>
        <taxon>Ligilactobacillus</taxon>
    </lineage>
</organism>
<dbReference type="RefSeq" id="WP_025087318.1">
    <property type="nucleotide sequence ID" value="NZ_AZFT01000006.1"/>
</dbReference>
<evidence type="ECO:0000259" key="3">
    <source>
        <dbReference type="Pfam" id="PF12773"/>
    </source>
</evidence>
<accession>A0A0R1U1F8</accession>
<feature type="transmembrane region" description="Helical" evidence="2">
    <location>
        <begin position="193"/>
        <end position="213"/>
    </location>
</feature>
<proteinExistence type="predicted"/>
<dbReference type="OrthoDB" id="2322628at2"/>
<evidence type="ECO:0000313" key="5">
    <source>
        <dbReference type="Proteomes" id="UP000051324"/>
    </source>
</evidence>